<keyword evidence="2" id="KW-0472">Membrane</keyword>
<dbReference type="OrthoDB" id="546201at2759"/>
<feature type="domain" description="Tyrosine-protein kinase ephrin type A/B receptor-like" evidence="3">
    <location>
        <begin position="1058"/>
        <end position="1101"/>
    </location>
</feature>
<comment type="caution">
    <text evidence="4">The sequence shown here is derived from an EMBL/GenBank/DDBJ whole genome shotgun (WGS) entry which is preliminary data.</text>
</comment>
<dbReference type="PANTHER" id="PTHR46967">
    <property type="entry name" value="INSULIN-LIKE GROWTH FACTOR BINDING PROTEIN,N-TERMINAL"/>
    <property type="match status" value="1"/>
</dbReference>
<dbReference type="InterPro" id="IPR009030">
    <property type="entry name" value="Growth_fac_rcpt_cys_sf"/>
</dbReference>
<dbReference type="EMBL" id="BEGY01000008">
    <property type="protein sequence ID" value="GAX74678.1"/>
    <property type="molecule type" value="Genomic_DNA"/>
</dbReference>
<evidence type="ECO:0000313" key="5">
    <source>
        <dbReference type="Proteomes" id="UP000232323"/>
    </source>
</evidence>
<feature type="compositionally biased region" description="Low complexity" evidence="1">
    <location>
        <begin position="884"/>
        <end position="902"/>
    </location>
</feature>
<reference evidence="4 5" key="1">
    <citation type="submission" date="2017-08" db="EMBL/GenBank/DDBJ databases">
        <title>Acidophilic green algal genome provides insights into adaptation to an acidic environment.</title>
        <authorList>
            <person name="Hirooka S."/>
            <person name="Hirose Y."/>
            <person name="Kanesaki Y."/>
            <person name="Higuchi S."/>
            <person name="Fujiwara T."/>
            <person name="Onuma R."/>
            <person name="Era A."/>
            <person name="Ohbayashi R."/>
            <person name="Uzuka A."/>
            <person name="Nozaki H."/>
            <person name="Yoshikawa H."/>
            <person name="Miyagishima S.Y."/>
        </authorList>
    </citation>
    <scope>NUCLEOTIDE SEQUENCE [LARGE SCALE GENOMIC DNA]</scope>
    <source>
        <strain evidence="4 5">NIES-2499</strain>
    </source>
</reference>
<feature type="region of interest" description="Disordered" evidence="1">
    <location>
        <begin position="878"/>
        <end position="902"/>
    </location>
</feature>
<evidence type="ECO:0000256" key="1">
    <source>
        <dbReference type="SAM" id="MobiDB-lite"/>
    </source>
</evidence>
<gene>
    <name evidence="4" type="ORF">CEUSTIGMA_g2126.t1</name>
</gene>
<dbReference type="CDD" id="cd00185">
    <property type="entry name" value="TNFRSF"/>
    <property type="match status" value="1"/>
</dbReference>
<dbReference type="SMART" id="SM01411">
    <property type="entry name" value="Ephrin_rec_like"/>
    <property type="match status" value="2"/>
</dbReference>
<organism evidence="4 5">
    <name type="scientific">Chlamydomonas eustigma</name>
    <dbReference type="NCBI Taxonomy" id="1157962"/>
    <lineage>
        <taxon>Eukaryota</taxon>
        <taxon>Viridiplantae</taxon>
        <taxon>Chlorophyta</taxon>
        <taxon>core chlorophytes</taxon>
        <taxon>Chlorophyceae</taxon>
        <taxon>CS clade</taxon>
        <taxon>Chlamydomonadales</taxon>
        <taxon>Chlamydomonadaceae</taxon>
        <taxon>Chlamydomonas</taxon>
    </lineage>
</organism>
<keyword evidence="2" id="KW-1133">Transmembrane helix</keyword>
<evidence type="ECO:0000259" key="3">
    <source>
        <dbReference type="Pfam" id="PF07699"/>
    </source>
</evidence>
<keyword evidence="2" id="KW-0812">Transmembrane</keyword>
<protein>
    <recommendedName>
        <fullName evidence="3">Tyrosine-protein kinase ephrin type A/B receptor-like domain-containing protein</fullName>
    </recommendedName>
</protein>
<feature type="region of interest" description="Disordered" evidence="1">
    <location>
        <begin position="665"/>
        <end position="692"/>
    </location>
</feature>
<sequence>MKDFRFVCIMARTVINLALTAGVMASLLKICIGTTNNVSLLDFAPLRISNDGAAAFYANISIVPCDEHEVFDTSLLLTSAQSQYIFQGSATCSSAVYYVQNSSQVQPGSFQISLLIAGAVVQPSFSETLIIYESPQALIVNPESTVPCNASNVTIEVQLLRSPDFPLPTTVGISLEQSQWAAVSGSSTITWSPGEINVTKSFIISLTGPRMAWLPLIVEVVAIENVEILGVGSQLQILDAPIFSIEKNTAAVVSADASKGAAIQSVIAILQIDQQGCSTSPSVLSYSTHLISAFGCGSRMAVCNQTATNLTGELVVPPSIPGNLTTLTAGGIPLHLQINIPSELPTLAELHIGLNLMPVSNAQDYPLEVQSSVPLIVYGSQPGSCPAGTSLPSTMGDLPATSLPRDLFLLDCCPSQGSCQSMPMLPAYSPTSTGQYYTVVPYDGSCSSSTYSQLLTLTRASLSQEVQVLWTNCTTLSNRLTRQSGGPLSLDMVFDVSGVLSNCTLILGLLTPAAVQPATTSDSGSSSPALDVNTSIATAHAFSKSSQPALSTSPSTSTLIVPGSSLNVSVFGQSQETVSIVEKGLIVNSTDGTPVLNKEDGEDSHVFSDLNSNTGQVTTTSEGLLTSSTSDTMQLTKQYVVHLIPLSSPSSLQLQSLSFSTASCTSISTPPSTHPPQTLNPPSTPADNASAPEPYLPLLASMMAMCGVPSQLTTVLKRCIPSVLDPGSLQEAVVGLLSGNMTAFTQLQSLSDPSLCSLTSNSQGGGKTPELTHFSLAVLPSLTNGPEGPINTFPGSVLSITPNTWHQQDCGVEAGSIMLPLNMVMQLSGLPTLSAEVSTSSSVTLESTGMSCMNTSLLLNMLQTMKCSDVTTSSAKGSGAQVLSSTSGSGAPQSSQSTASNQQQLNQAVLSPSITAASCAIISGLQRSPLHVFSLPISVEGGDRLSSRTYMLQLASNVTLMEAKTVFNYPSSTILNLTSTYEELVLNASDSNAVNTALQFEMYGNRSASLPASPLQSCALCPRGFHTSSLNQVGCVPCPPGQYAESPLSSSCQSCPPGTYANTWGAYTCSVCLVGSYSNSSDAQSCIICPSGTTSIQPGSTACPVVIGNQATGGDAGQWLSVSFDIILKADPNNVMSLSPASTGLQGSWQSILVLLLQLDIAEALNVSMSSVALTAIVYILPDSFTTAVTVSLPMSTMSKYNMPVLAVDQGRYTQSGSASSDGLNADPLIQSLVYGPDAFQLTSQATGGSIQVKNVQIQVMSSDSGSGGGGLDVEAIAWPSAVGGLLLGVIAGLLWRKRRSFQMLSPPASCCCCYQGWAWQRRNSLDDVQTYRLWPSSSTFSHQMHLEMELQAGASLSSQPSAVSASLSSQPSVVARFRLRSMRAHPQDNSIGDAGGPSDIMTANPLFFPSPPGMP</sequence>
<dbReference type="Proteomes" id="UP000232323">
    <property type="component" value="Unassembled WGS sequence"/>
</dbReference>
<keyword evidence="5" id="KW-1185">Reference proteome</keyword>
<dbReference type="InterPro" id="IPR011641">
    <property type="entry name" value="Tyr-kin_ephrin_A/B_rcpt-like"/>
</dbReference>
<evidence type="ECO:0000313" key="4">
    <source>
        <dbReference type="EMBL" id="GAX74678.1"/>
    </source>
</evidence>
<dbReference type="Gene3D" id="2.10.50.10">
    <property type="entry name" value="Tumor Necrosis Factor Receptor, subunit A, domain 2"/>
    <property type="match status" value="2"/>
</dbReference>
<feature type="transmembrane region" description="Helical" evidence="2">
    <location>
        <begin position="1277"/>
        <end position="1296"/>
    </location>
</feature>
<dbReference type="Pfam" id="PF07699">
    <property type="entry name" value="Ephrin_rec_like"/>
    <property type="match status" value="1"/>
</dbReference>
<proteinExistence type="predicted"/>
<feature type="compositionally biased region" description="Pro residues" evidence="1">
    <location>
        <begin position="672"/>
        <end position="684"/>
    </location>
</feature>
<name>A0A250WV27_9CHLO</name>
<dbReference type="PANTHER" id="PTHR46967:SF1">
    <property type="entry name" value="KERATIN-ASSOCIATED PROTEIN 16-1-LIKE"/>
    <property type="match status" value="1"/>
</dbReference>
<accession>A0A250WV27</accession>
<dbReference type="SUPFAM" id="SSF57184">
    <property type="entry name" value="Growth factor receptor domain"/>
    <property type="match status" value="1"/>
</dbReference>
<evidence type="ECO:0000256" key="2">
    <source>
        <dbReference type="SAM" id="Phobius"/>
    </source>
</evidence>